<comment type="caution">
    <text evidence="1">The sequence shown here is derived from an EMBL/GenBank/DDBJ whole genome shotgun (WGS) entry which is preliminary data.</text>
</comment>
<dbReference type="Proteomes" id="UP000729402">
    <property type="component" value="Unassembled WGS sequence"/>
</dbReference>
<accession>A0A8J5VE94</accession>
<name>A0A8J5VE94_ZIZPA</name>
<reference evidence="1" key="2">
    <citation type="submission" date="2021-02" db="EMBL/GenBank/DDBJ databases">
        <authorList>
            <person name="Kimball J.A."/>
            <person name="Haas M.W."/>
            <person name="Macchietto M."/>
            <person name="Kono T."/>
            <person name="Duquette J."/>
            <person name="Shao M."/>
        </authorList>
    </citation>
    <scope>NUCLEOTIDE SEQUENCE</scope>
    <source>
        <tissue evidence="1">Fresh leaf tissue</tissue>
    </source>
</reference>
<evidence type="ECO:0000313" key="1">
    <source>
        <dbReference type="EMBL" id="KAG8043923.1"/>
    </source>
</evidence>
<keyword evidence="2" id="KW-1185">Reference proteome</keyword>
<organism evidence="1 2">
    <name type="scientific">Zizania palustris</name>
    <name type="common">Northern wild rice</name>
    <dbReference type="NCBI Taxonomy" id="103762"/>
    <lineage>
        <taxon>Eukaryota</taxon>
        <taxon>Viridiplantae</taxon>
        <taxon>Streptophyta</taxon>
        <taxon>Embryophyta</taxon>
        <taxon>Tracheophyta</taxon>
        <taxon>Spermatophyta</taxon>
        <taxon>Magnoliopsida</taxon>
        <taxon>Liliopsida</taxon>
        <taxon>Poales</taxon>
        <taxon>Poaceae</taxon>
        <taxon>BOP clade</taxon>
        <taxon>Oryzoideae</taxon>
        <taxon>Oryzeae</taxon>
        <taxon>Zizaniinae</taxon>
        <taxon>Zizania</taxon>
    </lineage>
</organism>
<sequence>MIRIKITSLVFLGVPKRSIAGAEEEASRANRVIIFGLWRFWNAWMVVLSREDGHNVLRWCWFQLVLCC</sequence>
<evidence type="ECO:0000313" key="2">
    <source>
        <dbReference type="Proteomes" id="UP000729402"/>
    </source>
</evidence>
<protein>
    <submittedName>
        <fullName evidence="1">Uncharacterized protein</fullName>
    </submittedName>
</protein>
<dbReference type="AlphaFoldDB" id="A0A8J5VE94"/>
<gene>
    <name evidence="1" type="ORF">GUJ93_ZPchr0458g22347</name>
</gene>
<proteinExistence type="predicted"/>
<dbReference type="EMBL" id="JAAALK010000953">
    <property type="protein sequence ID" value="KAG8043923.1"/>
    <property type="molecule type" value="Genomic_DNA"/>
</dbReference>
<reference evidence="1" key="1">
    <citation type="journal article" date="2021" name="bioRxiv">
        <title>Whole Genome Assembly and Annotation of Northern Wild Rice, Zizania palustris L., Supports a Whole Genome Duplication in the Zizania Genus.</title>
        <authorList>
            <person name="Haas M."/>
            <person name="Kono T."/>
            <person name="Macchietto M."/>
            <person name="Millas R."/>
            <person name="McGilp L."/>
            <person name="Shao M."/>
            <person name="Duquette J."/>
            <person name="Hirsch C.N."/>
            <person name="Kimball J."/>
        </authorList>
    </citation>
    <scope>NUCLEOTIDE SEQUENCE</scope>
    <source>
        <tissue evidence="1">Fresh leaf tissue</tissue>
    </source>
</reference>